<feature type="transmembrane region" description="Helical" evidence="7">
    <location>
        <begin position="154"/>
        <end position="172"/>
    </location>
</feature>
<feature type="transmembrane region" description="Helical" evidence="7">
    <location>
        <begin position="99"/>
        <end position="118"/>
    </location>
</feature>
<reference evidence="9 10" key="1">
    <citation type="submission" date="2023-08" db="EMBL/GenBank/DDBJ databases">
        <authorList>
            <person name="Park J.-S."/>
        </authorList>
    </citation>
    <scope>NUCLEOTIDE SEQUENCE [LARGE SCALE GENOMIC DNA]</scope>
    <source>
        <strain evidence="9 10">2205SS18-9</strain>
    </source>
</reference>
<dbReference type="PANTHER" id="PTHR42920:SF5">
    <property type="entry name" value="EAMA DOMAIN-CONTAINING PROTEIN"/>
    <property type="match status" value="1"/>
</dbReference>
<feature type="transmembrane region" description="Helical" evidence="7">
    <location>
        <begin position="36"/>
        <end position="57"/>
    </location>
</feature>
<feature type="transmembrane region" description="Helical" evidence="7">
    <location>
        <begin position="179"/>
        <end position="198"/>
    </location>
</feature>
<comment type="similarity">
    <text evidence="2">Belongs to the EamA transporter family.</text>
</comment>
<evidence type="ECO:0000256" key="5">
    <source>
        <dbReference type="ARBA" id="ARBA00022989"/>
    </source>
</evidence>
<dbReference type="RefSeq" id="WP_305993155.1">
    <property type="nucleotide sequence ID" value="NZ_JAVAMP010000010.1"/>
</dbReference>
<evidence type="ECO:0000259" key="8">
    <source>
        <dbReference type="Pfam" id="PF00892"/>
    </source>
</evidence>
<keyword evidence="10" id="KW-1185">Reference proteome</keyword>
<dbReference type="InterPro" id="IPR037185">
    <property type="entry name" value="EmrE-like"/>
</dbReference>
<keyword evidence="5 7" id="KW-1133">Transmembrane helix</keyword>
<evidence type="ECO:0000256" key="1">
    <source>
        <dbReference type="ARBA" id="ARBA00004651"/>
    </source>
</evidence>
<dbReference type="Pfam" id="PF00892">
    <property type="entry name" value="EamA"/>
    <property type="match status" value="2"/>
</dbReference>
<evidence type="ECO:0000256" key="7">
    <source>
        <dbReference type="SAM" id="Phobius"/>
    </source>
</evidence>
<keyword evidence="4 7" id="KW-0812">Transmembrane</keyword>
<feature type="transmembrane region" description="Helical" evidence="7">
    <location>
        <begin position="273"/>
        <end position="291"/>
    </location>
</feature>
<evidence type="ECO:0000256" key="2">
    <source>
        <dbReference type="ARBA" id="ARBA00007362"/>
    </source>
</evidence>
<evidence type="ECO:0000256" key="4">
    <source>
        <dbReference type="ARBA" id="ARBA00022692"/>
    </source>
</evidence>
<accession>A0ABT9J2K9</accession>
<evidence type="ECO:0000313" key="9">
    <source>
        <dbReference type="EMBL" id="MDP5275845.1"/>
    </source>
</evidence>
<evidence type="ECO:0000256" key="3">
    <source>
        <dbReference type="ARBA" id="ARBA00022475"/>
    </source>
</evidence>
<feature type="domain" description="EamA" evidence="8">
    <location>
        <begin position="10"/>
        <end position="141"/>
    </location>
</feature>
<dbReference type="PANTHER" id="PTHR42920">
    <property type="entry name" value="OS03G0707200 PROTEIN-RELATED"/>
    <property type="match status" value="1"/>
</dbReference>
<dbReference type="Proteomes" id="UP001231941">
    <property type="component" value="Unassembled WGS sequence"/>
</dbReference>
<proteinExistence type="inferred from homology"/>
<dbReference type="InterPro" id="IPR000620">
    <property type="entry name" value="EamA_dom"/>
</dbReference>
<feature type="domain" description="EamA" evidence="8">
    <location>
        <begin position="151"/>
        <end position="288"/>
    </location>
</feature>
<keyword evidence="6 7" id="KW-0472">Membrane</keyword>
<evidence type="ECO:0000256" key="6">
    <source>
        <dbReference type="ARBA" id="ARBA00023136"/>
    </source>
</evidence>
<feature type="transmembrane region" description="Helical" evidence="7">
    <location>
        <begin position="12"/>
        <end position="30"/>
    </location>
</feature>
<feature type="transmembrane region" description="Helical" evidence="7">
    <location>
        <begin position="125"/>
        <end position="142"/>
    </location>
</feature>
<comment type="subcellular location">
    <subcellularLocation>
        <location evidence="1">Cell membrane</location>
        <topology evidence="1">Multi-pass membrane protein</topology>
    </subcellularLocation>
</comment>
<organism evidence="9 10">
    <name type="scientific">Chengkuizengella axinellae</name>
    <dbReference type="NCBI Taxonomy" id="3064388"/>
    <lineage>
        <taxon>Bacteria</taxon>
        <taxon>Bacillati</taxon>
        <taxon>Bacillota</taxon>
        <taxon>Bacilli</taxon>
        <taxon>Bacillales</taxon>
        <taxon>Paenibacillaceae</taxon>
        <taxon>Chengkuizengella</taxon>
    </lineage>
</organism>
<name>A0ABT9J2K9_9BACL</name>
<keyword evidence="3" id="KW-1003">Cell membrane</keyword>
<evidence type="ECO:0000313" key="10">
    <source>
        <dbReference type="Proteomes" id="UP001231941"/>
    </source>
</evidence>
<comment type="caution">
    <text evidence="9">The sequence shown here is derived from an EMBL/GenBank/DDBJ whole genome shotgun (WGS) entry which is preliminary data.</text>
</comment>
<feature type="transmembrane region" description="Helical" evidence="7">
    <location>
        <begin position="218"/>
        <end position="236"/>
    </location>
</feature>
<sequence length="306" mass="33774">MLKKSVLADGVLLLVAFVWGTTFVLVQNAISFLHPFSFNGIRFLIAGLFLLLFILLYKLKLLKEIDRSLLISGMVLGIWLFLGYAFQTFGLLYTTSSKAGFITGLSVVLVPLFAVFLTKSKLTRNGIIGALVATVGLYMLTIGDRISMNNGDVLVFFCAISFAMHIILTGKYTNRYSSLLLTVIQVFTVSILSLLLAFLFEDWESQLQFNILFKNEVFIALGITSIFATALAFLAQTTFQKSTTPTRVALIFATEPVFAALAGYLWANEQLSHIAIIGCICIFVGMICSELPQKKKNVGILDKVNI</sequence>
<feature type="transmembrane region" description="Helical" evidence="7">
    <location>
        <begin position="69"/>
        <end position="93"/>
    </location>
</feature>
<dbReference type="InterPro" id="IPR051258">
    <property type="entry name" value="Diverse_Substrate_Transporter"/>
</dbReference>
<protein>
    <submittedName>
        <fullName evidence="9">DMT family transporter</fullName>
    </submittedName>
</protein>
<feature type="transmembrane region" description="Helical" evidence="7">
    <location>
        <begin position="248"/>
        <end position="267"/>
    </location>
</feature>
<gene>
    <name evidence="9" type="ORF">Q5Y73_17235</name>
</gene>
<dbReference type="EMBL" id="JAVAMP010000010">
    <property type="protein sequence ID" value="MDP5275845.1"/>
    <property type="molecule type" value="Genomic_DNA"/>
</dbReference>
<dbReference type="SUPFAM" id="SSF103481">
    <property type="entry name" value="Multidrug resistance efflux transporter EmrE"/>
    <property type="match status" value="2"/>
</dbReference>